<sequence length="437" mass="47869">MNFPSGSGILRPGMRAVWLLAAAVATAPAWAATEVPVWHTLKGHNAETFQDLVKAYNRSQSDVKVVVRAFDTPEALDQALGAAAQSKSLPALAQIGDSHTLEDIAQRSYVQPFHALQKSSALKNTRWFVSPDNAFIHDAKGQLMAFPYMLEIPVMYYNQDAFKKAKLTPAVPQRTWMELQGQLVTLANNGSRKCPLTSDLPVSINLENLAAVNNQLYASADNGLKAKGLPSFSFDSTYVRHLALMISWVRSEIMVRPDAGMRSVSRFAQGECAVLMSSSGHIGEFLGQRKLRYAVSGLPYYPEVTRTPGNPFVSGAGLWVMKTAKPVTDATAAFLGWLSQPEQAARWYQQTGFLPLTQAAFDATPASYYANLGQWRDLVAVYSGKSVLTAQGFRIHNYPAIRSRFQQILDSALSGQQPAVTALKTAALEANNLVRQR</sequence>
<evidence type="ECO:0000256" key="1">
    <source>
        <dbReference type="ARBA" id="ARBA00004418"/>
    </source>
</evidence>
<organism evidence="8 9">
    <name type="scientific">Castellaniella defragrans</name>
    <name type="common">Alcaligenes defragrans</name>
    <dbReference type="NCBI Taxonomy" id="75697"/>
    <lineage>
        <taxon>Bacteria</taxon>
        <taxon>Pseudomonadati</taxon>
        <taxon>Pseudomonadota</taxon>
        <taxon>Betaproteobacteria</taxon>
        <taxon>Burkholderiales</taxon>
        <taxon>Alcaligenaceae</taxon>
        <taxon>Castellaniella</taxon>
    </lineage>
</organism>
<evidence type="ECO:0000256" key="5">
    <source>
        <dbReference type="ARBA" id="ARBA00022448"/>
    </source>
</evidence>
<proteinExistence type="inferred from homology"/>
<dbReference type="SUPFAM" id="SSF53850">
    <property type="entry name" value="Periplasmic binding protein-like II"/>
    <property type="match status" value="1"/>
</dbReference>
<dbReference type="RefSeq" id="WP_043681839.1">
    <property type="nucleotide sequence ID" value="NZ_JACHIB010000010.1"/>
</dbReference>
<dbReference type="InterPro" id="IPR006059">
    <property type="entry name" value="SBP"/>
</dbReference>
<dbReference type="Proteomes" id="UP000541136">
    <property type="component" value="Unassembled WGS sequence"/>
</dbReference>
<name>A0A7W9TP50_CASDE</name>
<dbReference type="Gene3D" id="3.40.190.10">
    <property type="entry name" value="Periplasmic binding protein-like II"/>
    <property type="match status" value="2"/>
</dbReference>
<comment type="caution">
    <text evidence="8">The sequence shown here is derived from an EMBL/GenBank/DDBJ whole genome shotgun (WGS) entry which is preliminary data.</text>
</comment>
<evidence type="ECO:0000313" key="8">
    <source>
        <dbReference type="EMBL" id="MBB6083921.1"/>
    </source>
</evidence>
<evidence type="ECO:0000256" key="4">
    <source>
        <dbReference type="ARBA" id="ARBA00017470"/>
    </source>
</evidence>
<keyword evidence="6 7" id="KW-0732">Signal</keyword>
<evidence type="ECO:0000256" key="2">
    <source>
        <dbReference type="ARBA" id="ARBA00008520"/>
    </source>
</evidence>
<evidence type="ECO:0000256" key="7">
    <source>
        <dbReference type="SAM" id="SignalP"/>
    </source>
</evidence>
<comment type="similarity">
    <text evidence="2">Belongs to the bacterial solute-binding protein 1 family.</text>
</comment>
<dbReference type="PANTHER" id="PTHR43649:SF31">
    <property type="entry name" value="SN-GLYCEROL-3-PHOSPHATE-BINDING PERIPLASMIC PROTEIN UGPB"/>
    <property type="match status" value="1"/>
</dbReference>
<reference evidence="8 9" key="1">
    <citation type="submission" date="2020-08" db="EMBL/GenBank/DDBJ databases">
        <title>Genomic Encyclopedia of Type Strains, Phase IV (KMG-IV): sequencing the most valuable type-strain genomes for metagenomic binning, comparative biology and taxonomic classification.</title>
        <authorList>
            <person name="Goeker M."/>
        </authorList>
    </citation>
    <scope>NUCLEOTIDE SEQUENCE [LARGE SCALE GENOMIC DNA]</scope>
    <source>
        <strain evidence="8 9">DSM 12141</strain>
    </source>
</reference>
<keyword evidence="5" id="KW-0813">Transport</keyword>
<accession>A0A7W9TP50</accession>
<protein>
    <recommendedName>
        <fullName evidence="4">sn-glycerol-3-phosphate-binding periplasmic protein UgpB</fullName>
    </recommendedName>
</protein>
<dbReference type="PANTHER" id="PTHR43649">
    <property type="entry name" value="ARABINOSE-BINDING PROTEIN-RELATED"/>
    <property type="match status" value="1"/>
</dbReference>
<comment type="subcellular location">
    <subcellularLocation>
        <location evidence="1">Periplasm</location>
    </subcellularLocation>
</comment>
<dbReference type="Pfam" id="PF13416">
    <property type="entry name" value="SBP_bac_8"/>
    <property type="match status" value="1"/>
</dbReference>
<dbReference type="EMBL" id="JACHIB010000010">
    <property type="protein sequence ID" value="MBB6083921.1"/>
    <property type="molecule type" value="Genomic_DNA"/>
</dbReference>
<keyword evidence="8" id="KW-0762">Sugar transport</keyword>
<dbReference type="AlphaFoldDB" id="A0A7W9TP50"/>
<comment type="subunit">
    <text evidence="3">The complex is composed of two ATP-binding proteins (UgpC), two transmembrane proteins (UgpA and UgpE) and a solute-binding protein (UgpB).</text>
</comment>
<evidence type="ECO:0000256" key="3">
    <source>
        <dbReference type="ARBA" id="ARBA00011557"/>
    </source>
</evidence>
<feature type="signal peptide" evidence="7">
    <location>
        <begin position="1"/>
        <end position="31"/>
    </location>
</feature>
<dbReference type="GO" id="GO:0042597">
    <property type="term" value="C:periplasmic space"/>
    <property type="evidence" value="ECO:0007669"/>
    <property type="project" value="UniProtKB-SubCell"/>
</dbReference>
<dbReference type="InterPro" id="IPR050490">
    <property type="entry name" value="Bact_solute-bd_prot1"/>
</dbReference>
<evidence type="ECO:0000256" key="6">
    <source>
        <dbReference type="ARBA" id="ARBA00022729"/>
    </source>
</evidence>
<evidence type="ECO:0000313" key="9">
    <source>
        <dbReference type="Proteomes" id="UP000541136"/>
    </source>
</evidence>
<feature type="chain" id="PRO_5030527680" description="sn-glycerol-3-phosphate-binding periplasmic protein UgpB" evidence="7">
    <location>
        <begin position="32"/>
        <end position="437"/>
    </location>
</feature>
<gene>
    <name evidence="8" type="ORF">HNR28_001966</name>
</gene>